<reference evidence="3" key="1">
    <citation type="submission" date="2018-01" db="EMBL/GenBank/DDBJ databases">
        <authorList>
            <person name="Alioto T."/>
            <person name="Alioto T."/>
        </authorList>
    </citation>
    <scope>NUCLEOTIDE SEQUENCE [LARGE SCALE GENOMIC DNA]</scope>
</reference>
<dbReference type="OMA" id="INGCRDD"/>
<evidence type="ECO:0000256" key="1">
    <source>
        <dbReference type="SAM" id="MobiDB-lite"/>
    </source>
</evidence>
<dbReference type="Proteomes" id="UP000268350">
    <property type="component" value="Unassembled WGS sequence"/>
</dbReference>
<organism evidence="2 3">
    <name type="scientific">Drosophila guanche</name>
    <name type="common">Fruit fly</name>
    <dbReference type="NCBI Taxonomy" id="7266"/>
    <lineage>
        <taxon>Eukaryota</taxon>
        <taxon>Metazoa</taxon>
        <taxon>Ecdysozoa</taxon>
        <taxon>Arthropoda</taxon>
        <taxon>Hexapoda</taxon>
        <taxon>Insecta</taxon>
        <taxon>Pterygota</taxon>
        <taxon>Neoptera</taxon>
        <taxon>Endopterygota</taxon>
        <taxon>Diptera</taxon>
        <taxon>Brachycera</taxon>
        <taxon>Muscomorpha</taxon>
        <taxon>Ephydroidea</taxon>
        <taxon>Drosophilidae</taxon>
        <taxon>Drosophila</taxon>
        <taxon>Sophophora</taxon>
    </lineage>
</organism>
<dbReference type="EMBL" id="OUUW01000002">
    <property type="protein sequence ID" value="SPP77409.1"/>
    <property type="molecule type" value="Genomic_DNA"/>
</dbReference>
<feature type="region of interest" description="Disordered" evidence="1">
    <location>
        <begin position="1"/>
        <end position="37"/>
    </location>
</feature>
<sequence>MPSRASNHYTEMAEKEATQSITKKAAQGEHRQESDVNCYRDYVAQQNGSLHNTQEGEKKYCSSVPAIPAEMPEVSRHIPTSEEISQMAKDIDAGLLDPDTWPLNCRVHGTTSLLSKRRYDKPTSPQQPEPKRARLVPLPEEDALAVEALLEAEKNREERLAMKATPIVSSHSLLEYPGFPYVPRDLRLKQLRKWVKANRKELPGCEAVEIDELIKAGKRIHLYPSLTRPRSDSSGLMEAAEEVIAMQDQMDVPLEVEQANALQNEMPDPSHQLVPGPHIEVAMPEDLQQLQTVALPSEEEKVLNVEEQLQPADIGDVQPKPKDQAECQQWLHKTSEILTSQYKSLLWEDRYQVDIDFEDEIEKEQQNHCMSRAHPSTLPENGWQQSYRSLLENFEDICEETAGEYRDPQAKRLRSKWSQRFGKGSRQNLCRKLDTKLPTVRSRLLLRFNIMSQRKRKTLETQTLRVELKYSRNFCTLHLNQTIDLKSAARKLPRLHYNDYINVLQGFENHHRHSEHSRVSWLWPNGTLTIINGCRDDKQDLMGIQDKLLAPILNVPHFKAAPGHNLQYLRMRSTAHFGQQINLKMFAQRFVLSTQTCRDEDNSEYVYYVTSEIPGVVAQLHDHGRVYVYAMTIQEADKLLVKLYTLIQNHCKDLVKVERN</sequence>
<keyword evidence="3" id="KW-1185">Reference proteome</keyword>
<dbReference type="OrthoDB" id="7883760at2759"/>
<name>A0A3B0JUM6_DROGU</name>
<protein>
    <submittedName>
        <fullName evidence="2">Uncharacterized protein</fullName>
    </submittedName>
</protein>
<accession>A0A3B0JUM6</accession>
<evidence type="ECO:0000313" key="2">
    <source>
        <dbReference type="EMBL" id="SPP77409.1"/>
    </source>
</evidence>
<dbReference type="AlphaFoldDB" id="A0A3B0JUM6"/>
<proteinExistence type="predicted"/>
<evidence type="ECO:0000313" key="3">
    <source>
        <dbReference type="Proteomes" id="UP000268350"/>
    </source>
</evidence>
<gene>
    <name evidence="2" type="ORF">DGUA_6G008083</name>
</gene>